<dbReference type="OrthoDB" id="7592047at2"/>
<comment type="caution">
    <text evidence="1">The sequence shown here is derived from an EMBL/GenBank/DDBJ whole genome shotgun (WGS) entry which is preliminary data.</text>
</comment>
<evidence type="ECO:0000313" key="2">
    <source>
        <dbReference type="Proteomes" id="UP000057737"/>
    </source>
</evidence>
<evidence type="ECO:0000313" key="1">
    <source>
        <dbReference type="EMBL" id="KWV60463.1"/>
    </source>
</evidence>
<dbReference type="RefSeq" id="WP_066500490.1">
    <property type="nucleotide sequence ID" value="NZ_LNCU01000019.1"/>
</dbReference>
<dbReference type="SUPFAM" id="SSF55729">
    <property type="entry name" value="Acyl-CoA N-acyltransferases (Nat)"/>
    <property type="match status" value="1"/>
</dbReference>
<sequence>MLEGYVARAPINLLRRTAGQITILVGKGIEGTRSGSRGMWACQIDHRFLQRWTAIRMRVFTRRGDPDALDWEVLWRCLSPDMFDDRGLRLELPSERGSFGYYVFFAQPDGGSIYGKREITIGDQDAFAYHHLLIADPQPNGIKVADRLMRSAVELYMSLRFRRIELRAGLSGGGRLWPKYGFRPKTPADWNGCKDRIRTNLRGLDESVQQRWGTTVERYLKSNSLRTIWNVSDLPHRIQGHKLGDILLTGTKWHGILDLEDPETISRLAARLNTV</sequence>
<organism evidence="1 2">
    <name type="scientific">Bradyrhizobium macuxiense</name>
    <dbReference type="NCBI Taxonomy" id="1755647"/>
    <lineage>
        <taxon>Bacteria</taxon>
        <taxon>Pseudomonadati</taxon>
        <taxon>Pseudomonadota</taxon>
        <taxon>Alphaproteobacteria</taxon>
        <taxon>Hyphomicrobiales</taxon>
        <taxon>Nitrobacteraceae</taxon>
        <taxon>Bradyrhizobium</taxon>
    </lineage>
</organism>
<keyword evidence="2" id="KW-1185">Reference proteome</keyword>
<dbReference type="EMBL" id="LNCU01000019">
    <property type="protein sequence ID" value="KWV60463.1"/>
    <property type="molecule type" value="Genomic_DNA"/>
</dbReference>
<gene>
    <name evidence="1" type="ORF">AS156_29225</name>
</gene>
<protein>
    <submittedName>
        <fullName evidence="1">Uncharacterized protein</fullName>
    </submittedName>
</protein>
<dbReference type="AlphaFoldDB" id="A0A109K4B4"/>
<reference evidence="1 2" key="1">
    <citation type="submission" date="2015-11" db="EMBL/GenBank/DDBJ databases">
        <title>Draft Genome Sequence of the Strain BR 10303 (Bradyrhizobium sp.) isolated from nodules of Centrolobium paraense.</title>
        <authorList>
            <person name="Zelli J.E."/>
            <person name="Simoes-Araujo J.L."/>
            <person name="Barauna A.C."/>
            <person name="Silva K."/>
        </authorList>
    </citation>
    <scope>NUCLEOTIDE SEQUENCE [LARGE SCALE GENOMIC DNA]</scope>
    <source>
        <strain evidence="1 2">BR 10303</strain>
    </source>
</reference>
<dbReference type="InterPro" id="IPR016181">
    <property type="entry name" value="Acyl_CoA_acyltransferase"/>
</dbReference>
<dbReference type="Proteomes" id="UP000057737">
    <property type="component" value="Unassembled WGS sequence"/>
</dbReference>
<proteinExistence type="predicted"/>
<name>A0A109K4B4_9BRAD</name>
<accession>A0A109K4B4</accession>